<keyword evidence="13" id="KW-1185">Reference proteome</keyword>
<evidence type="ECO:0000256" key="8">
    <source>
        <dbReference type="ARBA" id="ARBA00022927"/>
    </source>
</evidence>
<evidence type="ECO:0000256" key="4">
    <source>
        <dbReference type="ARBA" id="ARBA00016507"/>
    </source>
</evidence>
<dbReference type="GO" id="GO:0009288">
    <property type="term" value="C:bacterial-type flagellum"/>
    <property type="evidence" value="ECO:0007669"/>
    <property type="project" value="InterPro"/>
</dbReference>
<dbReference type="AlphaFoldDB" id="A0A3N1PDE8"/>
<evidence type="ECO:0000313" key="12">
    <source>
        <dbReference type="EMBL" id="ROQ22586.1"/>
    </source>
</evidence>
<dbReference type="InterPro" id="IPR018035">
    <property type="entry name" value="Flagellar_FliH/T3SS_HrpE"/>
</dbReference>
<dbReference type="STRING" id="584787.GCA_001247655_01433"/>
<evidence type="ECO:0000256" key="6">
    <source>
        <dbReference type="ARBA" id="ARBA00022490"/>
    </source>
</evidence>
<comment type="function">
    <text evidence="1">Needed for flagellar regrowth and assembly.</text>
</comment>
<comment type="similarity">
    <text evidence="3">Belongs to the FliH family.</text>
</comment>
<feature type="region of interest" description="Disordered" evidence="10">
    <location>
        <begin position="67"/>
        <end position="99"/>
    </location>
</feature>
<dbReference type="InterPro" id="IPR000563">
    <property type="entry name" value="Flag_FliH"/>
</dbReference>
<keyword evidence="12" id="KW-0282">Flagellum</keyword>
<organism evidence="12 13">
    <name type="scientific">Gallaecimonas pentaromativorans</name>
    <dbReference type="NCBI Taxonomy" id="584787"/>
    <lineage>
        <taxon>Bacteria</taxon>
        <taxon>Pseudomonadati</taxon>
        <taxon>Pseudomonadota</taxon>
        <taxon>Gammaproteobacteria</taxon>
        <taxon>Enterobacterales</taxon>
        <taxon>Gallaecimonadaceae</taxon>
        <taxon>Gallaecimonas</taxon>
    </lineage>
</organism>
<evidence type="ECO:0000256" key="9">
    <source>
        <dbReference type="ARBA" id="ARBA00023225"/>
    </source>
</evidence>
<dbReference type="GO" id="GO:0003774">
    <property type="term" value="F:cytoskeletal motor activity"/>
    <property type="evidence" value="ECO:0007669"/>
    <property type="project" value="InterPro"/>
</dbReference>
<dbReference type="PANTHER" id="PTHR34982">
    <property type="entry name" value="YOP PROTEINS TRANSLOCATION PROTEIN L"/>
    <property type="match status" value="1"/>
</dbReference>
<keyword evidence="7" id="KW-1005">Bacterial flagellum biogenesis</keyword>
<evidence type="ECO:0000256" key="7">
    <source>
        <dbReference type="ARBA" id="ARBA00022795"/>
    </source>
</evidence>
<dbReference type="Proteomes" id="UP000268033">
    <property type="component" value="Unassembled WGS sequence"/>
</dbReference>
<dbReference type="GO" id="GO:0071973">
    <property type="term" value="P:bacterial-type flagellum-dependent cell motility"/>
    <property type="evidence" value="ECO:0007669"/>
    <property type="project" value="InterPro"/>
</dbReference>
<dbReference type="PRINTS" id="PR01003">
    <property type="entry name" value="FLGFLIH"/>
</dbReference>
<keyword evidence="9" id="KW-1006">Bacterial flagellum protein export</keyword>
<accession>A0A3N1PDE8</accession>
<reference evidence="12 13" key="1">
    <citation type="submission" date="2018-11" db="EMBL/GenBank/DDBJ databases">
        <title>Genomic Encyclopedia of Type Strains, Phase IV (KMG-IV): sequencing the most valuable type-strain genomes for metagenomic binning, comparative biology and taxonomic classification.</title>
        <authorList>
            <person name="Goeker M."/>
        </authorList>
    </citation>
    <scope>NUCLEOTIDE SEQUENCE [LARGE SCALE GENOMIC DNA]</scope>
    <source>
        <strain evidence="12 13">DSM 21945</strain>
    </source>
</reference>
<dbReference type="GO" id="GO:0044781">
    <property type="term" value="P:bacterial-type flagellum organization"/>
    <property type="evidence" value="ECO:0007669"/>
    <property type="project" value="UniProtKB-KW"/>
</dbReference>
<feature type="domain" description="Flagellar assembly protein FliH/Type III secretion system HrpE" evidence="11">
    <location>
        <begin position="111"/>
        <end position="235"/>
    </location>
</feature>
<evidence type="ECO:0000256" key="2">
    <source>
        <dbReference type="ARBA" id="ARBA00004496"/>
    </source>
</evidence>
<dbReference type="Pfam" id="PF02108">
    <property type="entry name" value="FliH"/>
    <property type="match status" value="1"/>
</dbReference>
<name>A0A3N1PDE8_9GAMM</name>
<dbReference type="InterPro" id="IPR051472">
    <property type="entry name" value="T3SS_Stator/FliH"/>
</dbReference>
<comment type="caution">
    <text evidence="12">The sequence shown here is derived from an EMBL/GenBank/DDBJ whole genome shotgun (WGS) entry which is preliminary data.</text>
</comment>
<keyword evidence="12" id="KW-0966">Cell projection</keyword>
<feature type="compositionally biased region" description="Basic and acidic residues" evidence="10">
    <location>
        <begin position="1"/>
        <end position="10"/>
    </location>
</feature>
<evidence type="ECO:0000256" key="5">
    <source>
        <dbReference type="ARBA" id="ARBA00022448"/>
    </source>
</evidence>
<evidence type="ECO:0000256" key="10">
    <source>
        <dbReference type="SAM" id="MobiDB-lite"/>
    </source>
</evidence>
<dbReference type="GO" id="GO:0005829">
    <property type="term" value="C:cytosol"/>
    <property type="evidence" value="ECO:0007669"/>
    <property type="project" value="TreeGrafter"/>
</dbReference>
<dbReference type="PANTHER" id="PTHR34982:SF1">
    <property type="entry name" value="FLAGELLAR ASSEMBLY PROTEIN FLIH"/>
    <property type="match status" value="1"/>
</dbReference>
<keyword evidence="5" id="KW-0813">Transport</keyword>
<feature type="region of interest" description="Disordered" evidence="10">
    <location>
        <begin position="1"/>
        <end position="49"/>
    </location>
</feature>
<feature type="compositionally biased region" description="Basic and acidic residues" evidence="10">
    <location>
        <begin position="67"/>
        <end position="90"/>
    </location>
</feature>
<protein>
    <recommendedName>
        <fullName evidence="4">Flagellar assembly protein FliH</fullName>
    </recommendedName>
</protein>
<keyword evidence="6" id="KW-0963">Cytoplasm</keyword>
<evidence type="ECO:0000259" key="11">
    <source>
        <dbReference type="Pfam" id="PF02108"/>
    </source>
</evidence>
<evidence type="ECO:0000256" key="1">
    <source>
        <dbReference type="ARBA" id="ARBA00003041"/>
    </source>
</evidence>
<comment type="subcellular location">
    <subcellularLocation>
        <location evidence="2">Cytoplasm</location>
    </subcellularLocation>
</comment>
<keyword evidence="8" id="KW-0653">Protein transport</keyword>
<proteinExistence type="inferred from homology"/>
<dbReference type="EMBL" id="RJUL01000009">
    <property type="protein sequence ID" value="ROQ22586.1"/>
    <property type="molecule type" value="Genomic_DNA"/>
</dbReference>
<keyword evidence="12" id="KW-0969">Cilium</keyword>
<gene>
    <name evidence="12" type="ORF">EDC28_10972</name>
</gene>
<dbReference type="GO" id="GO:0015031">
    <property type="term" value="P:protein transport"/>
    <property type="evidence" value="ECO:0007669"/>
    <property type="project" value="UniProtKB-KW"/>
</dbReference>
<evidence type="ECO:0000313" key="13">
    <source>
        <dbReference type="Proteomes" id="UP000268033"/>
    </source>
</evidence>
<sequence>MSDEIQRWEGGDFTPPEPDEISRALHIHRRKQGQDNEPEAPAARPQGMSIAELETLRADAAEEGFNEGKDEGFKAGHAEGHSQGLDEGKEQGYQQGLQEGLAAGQQQIADAVNHWQAMADELAAPLLDKDQRIEGKLVTLLVAGMQAVLGHELKTDKELVHHLIRQGIDALSEDDTTITIEVAPTDARLLHQQYSEDELKDRRWKVREEPTLRHGQCRIEAGQSLVDVDLQERLRILCQGILAEAGLSHDGE</sequence>
<dbReference type="OrthoDB" id="6196089at2"/>
<evidence type="ECO:0000256" key="3">
    <source>
        <dbReference type="ARBA" id="ARBA00006602"/>
    </source>
</evidence>
<dbReference type="RefSeq" id="WP_050660311.1">
    <property type="nucleotide sequence ID" value="NZ_JBLXEP010000011.1"/>
</dbReference>